<sequence length="407" mass="44875">MFSRQSAMNFTLPIPGNATNCTLHLPDQDGNSSSDGTLSAGSAAFISIALIFGCMTQLPGSLVTGEANRFWRISPFLCVAETLVIMVRTIKPLFNSICTQIRRHLVPERFAGLHLDKSERQGRVSLKVQSYALLAERLGNSRKYNYWLRQQWKESAPTVEQIVELLDEVSNLERGSTLRPIVIIPMVLQFAKILIIDANWVTVKLIPWIYFWSWFSVEGLLLMVHGDKLGEMDMMEAERILLLSAAPTEISQPARRSSSRRMPTEPPSVSTVSNGGAEGPTPTPPGSGPPVELQNAAGPANPEETSPPTLNPPTEPLDSVSIDLERQDRESQVVAQTRALLAHAVGPSNIPRNRITFRGGRRKLSTMQGKGSNSFYQTMVGVMAIMFESIYTVILIPIAFGDYIPTI</sequence>
<evidence type="ECO:0000313" key="3">
    <source>
        <dbReference type="EMBL" id="KAK0726159.1"/>
    </source>
</evidence>
<feature type="transmembrane region" description="Helical" evidence="2">
    <location>
        <begin position="375"/>
        <end position="400"/>
    </location>
</feature>
<dbReference type="EMBL" id="JAUKUA010000002">
    <property type="protein sequence ID" value="KAK0726159.1"/>
    <property type="molecule type" value="Genomic_DNA"/>
</dbReference>
<proteinExistence type="predicted"/>
<evidence type="ECO:0000256" key="1">
    <source>
        <dbReference type="SAM" id="MobiDB-lite"/>
    </source>
</evidence>
<accession>A0AA40B1Y4</accession>
<dbReference type="Proteomes" id="UP001172102">
    <property type="component" value="Unassembled WGS sequence"/>
</dbReference>
<evidence type="ECO:0000313" key="4">
    <source>
        <dbReference type="Proteomes" id="UP001172102"/>
    </source>
</evidence>
<protein>
    <submittedName>
        <fullName evidence="3">Uncharacterized protein</fullName>
    </submittedName>
</protein>
<comment type="caution">
    <text evidence="3">The sequence shown here is derived from an EMBL/GenBank/DDBJ whole genome shotgun (WGS) entry which is preliminary data.</text>
</comment>
<dbReference type="AlphaFoldDB" id="A0AA40B1Y4"/>
<keyword evidence="2" id="KW-0812">Transmembrane</keyword>
<keyword evidence="2" id="KW-1133">Transmembrane helix</keyword>
<name>A0AA40B1Y4_9PEZI</name>
<keyword evidence="2" id="KW-0472">Membrane</keyword>
<feature type="region of interest" description="Disordered" evidence="1">
    <location>
        <begin position="251"/>
        <end position="318"/>
    </location>
</feature>
<evidence type="ECO:0000256" key="2">
    <source>
        <dbReference type="SAM" id="Phobius"/>
    </source>
</evidence>
<gene>
    <name evidence="3" type="ORF">B0H67DRAFT_608134</name>
</gene>
<keyword evidence="4" id="KW-1185">Reference proteome</keyword>
<organism evidence="3 4">
    <name type="scientific">Lasiosphaeris hirsuta</name>
    <dbReference type="NCBI Taxonomy" id="260670"/>
    <lineage>
        <taxon>Eukaryota</taxon>
        <taxon>Fungi</taxon>
        <taxon>Dikarya</taxon>
        <taxon>Ascomycota</taxon>
        <taxon>Pezizomycotina</taxon>
        <taxon>Sordariomycetes</taxon>
        <taxon>Sordariomycetidae</taxon>
        <taxon>Sordariales</taxon>
        <taxon>Lasiosphaeriaceae</taxon>
        <taxon>Lasiosphaeris</taxon>
    </lineage>
</organism>
<reference evidence="3" key="1">
    <citation type="submission" date="2023-06" db="EMBL/GenBank/DDBJ databases">
        <title>Genome-scale phylogeny and comparative genomics of the fungal order Sordariales.</title>
        <authorList>
            <consortium name="Lawrence Berkeley National Laboratory"/>
            <person name="Hensen N."/>
            <person name="Bonometti L."/>
            <person name="Westerberg I."/>
            <person name="Brannstrom I.O."/>
            <person name="Guillou S."/>
            <person name="Cros-Aarteil S."/>
            <person name="Calhoun S."/>
            <person name="Haridas S."/>
            <person name="Kuo A."/>
            <person name="Mondo S."/>
            <person name="Pangilinan J."/>
            <person name="Riley R."/>
            <person name="Labutti K."/>
            <person name="Andreopoulos B."/>
            <person name="Lipzen A."/>
            <person name="Chen C."/>
            <person name="Yanf M."/>
            <person name="Daum C."/>
            <person name="Ng V."/>
            <person name="Clum A."/>
            <person name="Steindorff A."/>
            <person name="Ohm R."/>
            <person name="Martin F."/>
            <person name="Silar P."/>
            <person name="Natvig D."/>
            <person name="Lalanne C."/>
            <person name="Gautier V."/>
            <person name="Ament-Velasquez S.L."/>
            <person name="Kruys A."/>
            <person name="Hutchinson M.I."/>
            <person name="Powell A.J."/>
            <person name="Barry K."/>
            <person name="Miller A.N."/>
            <person name="Grigoriev I.V."/>
            <person name="Debuchy R."/>
            <person name="Gladieux P."/>
            <person name="Thoren M.H."/>
            <person name="Johannesson H."/>
        </authorList>
    </citation>
    <scope>NUCLEOTIDE SEQUENCE</scope>
    <source>
        <strain evidence="3">SMH4607-1</strain>
    </source>
</reference>